<dbReference type="PRINTS" id="PR00113">
    <property type="entry name" value="ALKPHPHTASE"/>
</dbReference>
<organism evidence="6 7">
    <name type="scientific">Meridianimarinicoccus roseus</name>
    <dbReference type="NCBI Taxonomy" id="2072018"/>
    <lineage>
        <taxon>Bacteria</taxon>
        <taxon>Pseudomonadati</taxon>
        <taxon>Pseudomonadota</taxon>
        <taxon>Alphaproteobacteria</taxon>
        <taxon>Rhodobacterales</taxon>
        <taxon>Paracoccaceae</taxon>
        <taxon>Meridianimarinicoccus</taxon>
    </lineage>
</organism>
<feature type="binding site" evidence="3">
    <location>
        <position position="368"/>
    </location>
    <ligand>
        <name>Zn(2+)</name>
        <dbReference type="ChEBI" id="CHEBI:29105"/>
        <label>2</label>
    </ligand>
</feature>
<feature type="chain" id="PRO_5016022713" evidence="5">
    <location>
        <begin position="21"/>
        <end position="499"/>
    </location>
</feature>
<keyword evidence="7" id="KW-1185">Reference proteome</keyword>
<evidence type="ECO:0000256" key="3">
    <source>
        <dbReference type="PIRSR" id="PIRSR601952-2"/>
    </source>
</evidence>
<dbReference type="EMBL" id="QGKU01000021">
    <property type="protein sequence ID" value="PWR03703.1"/>
    <property type="molecule type" value="Genomic_DNA"/>
</dbReference>
<feature type="signal peptide" evidence="5">
    <location>
        <begin position="1"/>
        <end position="20"/>
    </location>
</feature>
<reference evidence="6 7" key="1">
    <citation type="submission" date="2018-05" db="EMBL/GenBank/DDBJ databases">
        <title>Rhodobacteraceae gen. nov., sp. nov. isolated from sea water.</title>
        <authorList>
            <person name="Ren Y."/>
        </authorList>
    </citation>
    <scope>NUCLEOTIDE SEQUENCE [LARGE SCALE GENOMIC DNA]</scope>
    <source>
        <strain evidence="6 7">TG-679</strain>
    </source>
</reference>
<feature type="binding site" evidence="3">
    <location>
        <position position="172"/>
    </location>
    <ligand>
        <name>Mg(2+)</name>
        <dbReference type="ChEBI" id="CHEBI:18420"/>
    </ligand>
</feature>
<evidence type="ECO:0000256" key="2">
    <source>
        <dbReference type="PIRSR" id="PIRSR601952-1"/>
    </source>
</evidence>
<proteinExistence type="inferred from homology"/>
<dbReference type="Gene3D" id="3.40.720.10">
    <property type="entry name" value="Alkaline Phosphatase, subunit A"/>
    <property type="match status" value="1"/>
</dbReference>
<dbReference type="RefSeq" id="WP_109810634.1">
    <property type="nucleotide sequence ID" value="NZ_QGKU01000021.1"/>
</dbReference>
<feature type="binding site" evidence="3">
    <location>
        <position position="367"/>
    </location>
    <ligand>
        <name>Zn(2+)</name>
        <dbReference type="ChEBI" id="CHEBI:29105"/>
        <label>2</label>
    </ligand>
</feature>
<dbReference type="PANTHER" id="PTHR11596:SF5">
    <property type="entry name" value="ALKALINE PHOSPHATASE"/>
    <property type="match status" value="1"/>
</dbReference>
<feature type="binding site" evidence="3">
    <location>
        <position position="321"/>
    </location>
    <ligand>
        <name>Mg(2+)</name>
        <dbReference type="ChEBI" id="CHEBI:18420"/>
    </ligand>
</feature>
<name>A0A2V2LQ65_9RHOB</name>
<dbReference type="AlphaFoldDB" id="A0A2V2LQ65"/>
<feature type="active site" description="Phosphoserine intermediate" evidence="2">
    <location>
        <position position="111"/>
    </location>
</feature>
<keyword evidence="3" id="KW-0460">Magnesium</keyword>
<dbReference type="InterPro" id="IPR001952">
    <property type="entry name" value="Alkaline_phosphatase"/>
</dbReference>
<feature type="binding site" evidence="3">
    <location>
        <position position="330"/>
    </location>
    <ligand>
        <name>Zn(2+)</name>
        <dbReference type="ChEBI" id="CHEBI:29105"/>
        <label>2</label>
    </ligand>
</feature>
<keyword evidence="3" id="KW-0862">Zinc</keyword>
<dbReference type="GO" id="GO:0046872">
    <property type="term" value="F:metal ion binding"/>
    <property type="evidence" value="ECO:0007669"/>
    <property type="project" value="UniProtKB-KW"/>
</dbReference>
<dbReference type="PANTHER" id="PTHR11596">
    <property type="entry name" value="ALKALINE PHOSPHATASE"/>
    <property type="match status" value="1"/>
</dbReference>
<feature type="binding site" evidence="3">
    <location>
        <position position="60"/>
    </location>
    <ligand>
        <name>Mg(2+)</name>
        <dbReference type="ChEBI" id="CHEBI:18420"/>
    </ligand>
</feature>
<dbReference type="InterPro" id="IPR017850">
    <property type="entry name" value="Alkaline_phosphatase_core_sf"/>
</dbReference>
<keyword evidence="3" id="KW-0479">Metal-binding</keyword>
<evidence type="ECO:0000256" key="4">
    <source>
        <dbReference type="RuleBase" id="RU003946"/>
    </source>
</evidence>
<comment type="cofactor">
    <cofactor evidence="3">
        <name>Mg(2+)</name>
        <dbReference type="ChEBI" id="CHEBI:18420"/>
    </cofactor>
    <text evidence="3">Binds 1 Mg(2+) ion.</text>
</comment>
<dbReference type="Proteomes" id="UP000245680">
    <property type="component" value="Unassembled WGS sequence"/>
</dbReference>
<comment type="cofactor">
    <cofactor evidence="3">
        <name>Zn(2+)</name>
        <dbReference type="ChEBI" id="CHEBI:29105"/>
    </cofactor>
    <text evidence="3">Binds 2 Zn(2+) ions.</text>
</comment>
<evidence type="ECO:0000256" key="5">
    <source>
        <dbReference type="SAM" id="SignalP"/>
    </source>
</evidence>
<feature type="binding site" evidence="3">
    <location>
        <position position="326"/>
    </location>
    <ligand>
        <name>Zn(2+)</name>
        <dbReference type="ChEBI" id="CHEBI:29105"/>
        <label>2</label>
    </ligand>
</feature>
<evidence type="ECO:0000313" key="7">
    <source>
        <dbReference type="Proteomes" id="UP000245680"/>
    </source>
</evidence>
<dbReference type="SUPFAM" id="SSF53649">
    <property type="entry name" value="Alkaline phosphatase-like"/>
    <property type="match status" value="1"/>
</dbReference>
<dbReference type="CDD" id="cd16012">
    <property type="entry name" value="ALP"/>
    <property type="match status" value="1"/>
</dbReference>
<accession>A0A2V2LQ65</accession>
<evidence type="ECO:0000313" key="6">
    <source>
        <dbReference type="EMBL" id="PWR03703.1"/>
    </source>
</evidence>
<protein>
    <submittedName>
        <fullName evidence="6">Alkaline phosphatase</fullName>
    </submittedName>
</protein>
<sequence length="499" mass="53296">MKLQLKISAIALCAATAAHAQDLPQAGSPWFAAGQEAIQALIDRQDNTNRAKNVILLVSDGNGVGTNYAVRMFAGQQEGKLGEEHVMPYETPDFHSALVKTYNINAQTPDSAPTAGAMNTGVKQRFNLINLGGDAIHDDCSTVAGNELTTFAEIVTGMEKSVGVISTARITHATPAGVYAKTANRNWEDAVPDDCTAQKDIAAQLVDQMQAGVIDLAMGGGRRHFVPQGVQTDEGGNGRRADGTNLIEMAQGLGAQYAWNTATFGELALDGETPVLGLFNDSHMEYEADRAEDDEPSLADMTRAAIEYLSQNENGYYLEIEAGRVDHANHAGNAARVMRDGVAFAEAVAMADELTDDADTLIIVTADHEHAIAFNGYCGRGTPILGLCYDIAQIGDKHSDELVLADDGKPYTVIGYLNGTGSVLVEQEDGTYSGARPDVTQDDATDLDYVQQALIPKSSETHSGEDVAVYAKGPWAHLFDGTIEQNVIFHVMHHAVNAE</sequence>
<comment type="caution">
    <text evidence="6">The sequence shown here is derived from an EMBL/GenBank/DDBJ whole genome shotgun (WGS) entry which is preliminary data.</text>
</comment>
<keyword evidence="1" id="KW-0597">Phosphoprotein</keyword>
<dbReference type="GO" id="GO:0004035">
    <property type="term" value="F:alkaline phosphatase activity"/>
    <property type="evidence" value="ECO:0007669"/>
    <property type="project" value="TreeGrafter"/>
</dbReference>
<evidence type="ECO:0000256" key="1">
    <source>
        <dbReference type="ARBA" id="ARBA00022553"/>
    </source>
</evidence>
<dbReference type="SMART" id="SM00098">
    <property type="entry name" value="alkPPc"/>
    <property type="match status" value="1"/>
</dbReference>
<keyword evidence="5" id="KW-0732">Signal</keyword>
<dbReference type="OrthoDB" id="9794455at2"/>
<feature type="binding site" evidence="3">
    <location>
        <position position="174"/>
    </location>
    <ligand>
        <name>Mg(2+)</name>
        <dbReference type="ChEBI" id="CHEBI:18420"/>
    </ligand>
</feature>
<comment type="similarity">
    <text evidence="4">Belongs to the alkaline phosphatase family.</text>
</comment>
<dbReference type="Pfam" id="PF00245">
    <property type="entry name" value="Alk_phosphatase"/>
    <property type="match status" value="1"/>
</dbReference>
<gene>
    <name evidence="6" type="ORF">DKT77_05035</name>
</gene>
<feature type="binding site" evidence="3">
    <location>
        <position position="462"/>
    </location>
    <ligand>
        <name>Zn(2+)</name>
        <dbReference type="ChEBI" id="CHEBI:29105"/>
        <label>2</label>
    </ligand>
</feature>
<feature type="binding site" evidence="3">
    <location>
        <position position="60"/>
    </location>
    <ligand>
        <name>Zn(2+)</name>
        <dbReference type="ChEBI" id="CHEBI:29105"/>
        <label>2</label>
    </ligand>
</feature>